<dbReference type="InterPro" id="IPR011042">
    <property type="entry name" value="6-blade_b-propeller_TolB-like"/>
</dbReference>
<feature type="repeat" description="LDL-receptor class B" evidence="2">
    <location>
        <begin position="135"/>
        <end position="178"/>
    </location>
</feature>
<organism evidence="6 7">
    <name type="scientific">Porites evermanni</name>
    <dbReference type="NCBI Taxonomy" id="104178"/>
    <lineage>
        <taxon>Eukaryota</taxon>
        <taxon>Metazoa</taxon>
        <taxon>Cnidaria</taxon>
        <taxon>Anthozoa</taxon>
        <taxon>Hexacorallia</taxon>
        <taxon>Scleractinia</taxon>
        <taxon>Fungiina</taxon>
        <taxon>Poritidae</taxon>
        <taxon>Porites</taxon>
    </lineage>
</organism>
<name>A0ABN8MIV7_9CNID</name>
<feature type="repeat" description="LDL-receptor class B" evidence="2">
    <location>
        <begin position="92"/>
        <end position="134"/>
    </location>
</feature>
<feature type="repeat" description="LDL-receptor class B" evidence="2">
    <location>
        <begin position="469"/>
        <end position="512"/>
    </location>
</feature>
<comment type="caution">
    <text evidence="6">The sequence shown here is derived from an EMBL/GenBank/DDBJ whole genome shotgun (WGS) entry which is preliminary data.</text>
</comment>
<keyword evidence="7" id="KW-1185">Reference proteome</keyword>
<feature type="domain" description="EGF-like" evidence="5">
    <location>
        <begin position="785"/>
        <end position="819"/>
    </location>
</feature>
<sequence>MQFLLFAEADSYGNGRILRSSPDSSGSLTSLPLSNIVRPVALDYDAVEDRVYWTDVLRRTISRSFLNGSMQEVIIYVKVRTPDGLAVDRVGRNLYWTDTGTDKLEVSKLDGSYRKALITSGLDEPRDIILDVSSGIMYWTDWGLNPKIEKADMTGKQRLVLVSSSLHWPNGLTLDKANNRLYWVDGYLNKLEYLNLITHVRVTLISSSATLPHPFGLTLLGDYLFWTDWGNNIVYRANKESGGEVTAFITGINRPMDIHAYNLDHAAQGETTLSNSSCQINNDGCSHLCLLSSSGSVCECPGYLTLKEDGKTCKFGKKDLSFLQRIYSFFTDAKKYLLFADAGNAYVFIKSLDVTDSEAFPVSIPPHFKVMHPVALDMDITDNMIYWTDVGLKTISRVSVTGFTPEVILSVNVSSPEGLAVDSLGRNIYWTDSDLNTIEVSKLDGSMRKILIKQDLDKPRDIILDVYKGLMYWCDWGVVQKIEFANMDGSNRGLLASNNLLWPNGLTLDYTNSWLYWVDAGYQALEYYDLVRHTRARLPILSLFLPHPFGLTLLEDYVYWTDWTKKGVLRTEKASPQYPTVVVSGLNQPMDIHAFDKNQSLPDHPCSFSFGGCSHLCLLRPDGYGCSCPDHLAHDEVCFMSSPVSPSASSSVSSSDSLSLSSPSVLPLESPSVALSALLSLSSSVSPSVSSSVLPSVSPFVSMSPLVLPSISSVSSSVLISVSLSVSPSVSMTASQSGSPSDSPSNSLSASPSDSSSVSVSASPSVLPSVLPSLSPLVPPITPLPQPSCQFTTCKNGGTCIVPGYFCNCERFFAWHDCSVNVASSVLEMTLTLLGEDKWNQRSFQIAIADACSNFFCKSRICTRYDISLPTGRTKRSEKGAYFQFSDVIIVGTSFAEVNSLNVEFAVLFPSYDENAPKVTPAKDIIQMVEEYKQSIESVVGGTIQSVEHKEEVEDRPTEKPSQPEDGARSTDEKGPSVGPIAAGVSVTFVVMAMLMGFVVYKMRRKNMRKPKVTKMESEFENPAYQEEPIYDIIPENTANYAPETLTQEAEPSRQVIRNESSREHYAALRGGQDPRYESMFLVGQGQQRLKQNKNLAKSEKNYMMLEVMNAQGKINYDATASNEIRYMKPVVGHYATSRLNFEKNDEKTVDWHYENAQYSYGNYQDKIARDMSGADVGDEDYLKPMDWHDAIPRLNGATERAHNETPFSEESQV</sequence>
<dbReference type="SUPFAM" id="SSF57196">
    <property type="entry name" value="EGF/Laminin"/>
    <property type="match status" value="1"/>
</dbReference>
<feature type="repeat" description="LDL-receptor class B" evidence="2">
    <location>
        <begin position="426"/>
        <end position="468"/>
    </location>
</feature>
<dbReference type="InterPro" id="IPR050778">
    <property type="entry name" value="Cueball_EGF_LRP_Nidogen"/>
</dbReference>
<keyword evidence="1" id="KW-0245">EGF-like domain</keyword>
<accession>A0ABN8MIV7</accession>
<feature type="repeat" description="LDL-receptor class B" evidence="2">
    <location>
        <begin position="49"/>
        <end position="91"/>
    </location>
</feature>
<dbReference type="PROSITE" id="PS50026">
    <property type="entry name" value="EGF_3"/>
    <property type="match status" value="1"/>
</dbReference>
<dbReference type="Proteomes" id="UP001159427">
    <property type="component" value="Unassembled WGS sequence"/>
</dbReference>
<comment type="caution">
    <text evidence="1">Lacks conserved residue(s) required for the propagation of feature annotation.</text>
</comment>
<evidence type="ECO:0000313" key="6">
    <source>
        <dbReference type="EMBL" id="CAH3029647.1"/>
    </source>
</evidence>
<feature type="transmembrane region" description="Helical" evidence="4">
    <location>
        <begin position="981"/>
        <end position="1001"/>
    </location>
</feature>
<feature type="disulfide bond" evidence="1">
    <location>
        <begin position="809"/>
        <end position="818"/>
    </location>
</feature>
<dbReference type="EMBL" id="CALNXI010000584">
    <property type="protein sequence ID" value="CAH3029647.1"/>
    <property type="molecule type" value="Genomic_DNA"/>
</dbReference>
<dbReference type="InterPro" id="IPR000033">
    <property type="entry name" value="LDLR_classB_rpt"/>
</dbReference>
<dbReference type="InterPro" id="IPR000742">
    <property type="entry name" value="EGF"/>
</dbReference>
<proteinExistence type="predicted"/>
<dbReference type="PANTHER" id="PTHR46513:SF44">
    <property type="entry name" value="LDL RECEPTOR RELATED PROTEIN 4"/>
    <property type="match status" value="1"/>
</dbReference>
<dbReference type="SMART" id="SM00181">
    <property type="entry name" value="EGF"/>
    <property type="match status" value="3"/>
</dbReference>
<evidence type="ECO:0000256" key="2">
    <source>
        <dbReference type="PROSITE-ProRule" id="PRU00461"/>
    </source>
</evidence>
<dbReference type="PROSITE" id="PS51120">
    <property type="entry name" value="LDLRB"/>
    <property type="match status" value="6"/>
</dbReference>
<evidence type="ECO:0000259" key="5">
    <source>
        <dbReference type="PROSITE" id="PS50026"/>
    </source>
</evidence>
<dbReference type="Pfam" id="PF00058">
    <property type="entry name" value="Ldl_recept_b"/>
    <property type="match status" value="6"/>
</dbReference>
<gene>
    <name evidence="6" type="ORF">PEVE_00036508</name>
</gene>
<keyword evidence="4" id="KW-1133">Transmembrane helix</keyword>
<feature type="repeat" description="LDL-receptor class B" evidence="2">
    <location>
        <begin position="383"/>
        <end position="425"/>
    </location>
</feature>
<dbReference type="PANTHER" id="PTHR46513">
    <property type="entry name" value="VITELLOGENIN RECEPTOR-LIKE PROTEIN-RELATED-RELATED"/>
    <property type="match status" value="1"/>
</dbReference>
<keyword evidence="1" id="KW-1015">Disulfide bond</keyword>
<evidence type="ECO:0000256" key="4">
    <source>
        <dbReference type="SAM" id="Phobius"/>
    </source>
</evidence>
<protein>
    <recommendedName>
        <fullName evidence="5">EGF-like domain-containing protein</fullName>
    </recommendedName>
</protein>
<dbReference type="Gene3D" id="2.120.10.30">
    <property type="entry name" value="TolB, C-terminal domain"/>
    <property type="match status" value="2"/>
</dbReference>
<feature type="region of interest" description="Disordered" evidence="3">
    <location>
        <begin position="944"/>
        <end position="978"/>
    </location>
</feature>
<evidence type="ECO:0000313" key="7">
    <source>
        <dbReference type="Proteomes" id="UP001159427"/>
    </source>
</evidence>
<feature type="compositionally biased region" description="Basic and acidic residues" evidence="3">
    <location>
        <begin position="947"/>
        <end position="975"/>
    </location>
</feature>
<reference evidence="6 7" key="1">
    <citation type="submission" date="2022-05" db="EMBL/GenBank/DDBJ databases">
        <authorList>
            <consortium name="Genoscope - CEA"/>
            <person name="William W."/>
        </authorList>
    </citation>
    <scope>NUCLEOTIDE SEQUENCE [LARGE SCALE GENOMIC DNA]</scope>
</reference>
<dbReference type="SMART" id="SM00135">
    <property type="entry name" value="LY"/>
    <property type="match status" value="10"/>
</dbReference>
<keyword evidence="4" id="KW-0812">Transmembrane</keyword>
<evidence type="ECO:0000256" key="3">
    <source>
        <dbReference type="SAM" id="MobiDB-lite"/>
    </source>
</evidence>
<feature type="region of interest" description="Disordered" evidence="3">
    <location>
        <begin position="733"/>
        <end position="752"/>
    </location>
</feature>
<evidence type="ECO:0000256" key="1">
    <source>
        <dbReference type="PROSITE-ProRule" id="PRU00076"/>
    </source>
</evidence>
<keyword evidence="4" id="KW-0472">Membrane</keyword>
<dbReference type="SUPFAM" id="SSF63825">
    <property type="entry name" value="YWTD domain"/>
    <property type="match status" value="2"/>
</dbReference>